<protein>
    <recommendedName>
        <fullName evidence="5 6">Cell division protein FtsA</fullName>
    </recommendedName>
</protein>
<dbReference type="PANTHER" id="PTHR32432:SF4">
    <property type="entry name" value="CELL DIVISION PROTEIN FTSA"/>
    <property type="match status" value="1"/>
</dbReference>
<comment type="caution">
    <text evidence="8">The sequence shown here is derived from an EMBL/GenBank/DDBJ whole genome shotgun (WGS) entry which is preliminary data.</text>
</comment>
<evidence type="ECO:0000256" key="5">
    <source>
        <dbReference type="HAMAP-Rule" id="MF_02033"/>
    </source>
</evidence>
<evidence type="ECO:0000256" key="3">
    <source>
        <dbReference type="ARBA" id="ARBA00023136"/>
    </source>
</evidence>
<evidence type="ECO:0000256" key="1">
    <source>
        <dbReference type="ARBA" id="ARBA00022475"/>
    </source>
</evidence>
<keyword evidence="3 5" id="KW-0472">Membrane</keyword>
<feature type="domain" description="SHS2" evidence="7">
    <location>
        <begin position="9"/>
        <end position="194"/>
    </location>
</feature>
<dbReference type="HAMAP" id="MF_02033">
    <property type="entry name" value="FtsA"/>
    <property type="match status" value="1"/>
</dbReference>
<dbReference type="Gene3D" id="3.30.420.40">
    <property type="match status" value="1"/>
</dbReference>
<comment type="subunit">
    <text evidence="5">Self-interacts. Interacts with FtsZ.</text>
</comment>
<keyword evidence="4 5" id="KW-0131">Cell cycle</keyword>
<dbReference type="SUPFAM" id="SSF53067">
    <property type="entry name" value="Actin-like ATPase domain"/>
    <property type="match status" value="2"/>
</dbReference>
<dbReference type="InterPro" id="IPR043129">
    <property type="entry name" value="ATPase_NBD"/>
</dbReference>
<keyword evidence="2 5" id="KW-0132">Cell division</keyword>
<evidence type="ECO:0000313" key="9">
    <source>
        <dbReference type="Proteomes" id="UP000239549"/>
    </source>
</evidence>
<accession>A0A2L2XEL1</accession>
<dbReference type="GO" id="GO:0043093">
    <property type="term" value="P:FtsZ-dependent cytokinesis"/>
    <property type="evidence" value="ECO:0007669"/>
    <property type="project" value="UniProtKB-UniRule"/>
</dbReference>
<comment type="function">
    <text evidence="5 6">Cell division protein that is involved in the assembly of the Z ring. May serve as a membrane anchor for the Z ring.</text>
</comment>
<dbReference type="NCBIfam" id="TIGR01174">
    <property type="entry name" value="ftsA"/>
    <property type="match status" value="1"/>
</dbReference>
<dbReference type="Pfam" id="PF02491">
    <property type="entry name" value="SHS2_FTSA"/>
    <property type="match status" value="1"/>
</dbReference>
<proteinExistence type="inferred from homology"/>
<evidence type="ECO:0000313" key="8">
    <source>
        <dbReference type="EMBL" id="GBF34444.1"/>
    </source>
</evidence>
<dbReference type="Gene3D" id="3.30.1490.110">
    <property type="match status" value="1"/>
</dbReference>
<keyword evidence="1 5" id="KW-1003">Cell membrane</keyword>
<name>A0A2L2XEL1_9FIRM</name>
<dbReference type="InterPro" id="IPR003494">
    <property type="entry name" value="SHS2_FtsA"/>
</dbReference>
<evidence type="ECO:0000256" key="4">
    <source>
        <dbReference type="ARBA" id="ARBA00023306"/>
    </source>
</evidence>
<dbReference type="RefSeq" id="WP_165792141.1">
    <property type="nucleotide sequence ID" value="NZ_BFAV01000141.1"/>
</dbReference>
<reference evidence="9" key="1">
    <citation type="submission" date="2018-02" db="EMBL/GenBank/DDBJ databases">
        <title>Genome sequence of Desulfocucumis palustris strain NAW-5.</title>
        <authorList>
            <person name="Watanabe M."/>
            <person name="Kojima H."/>
            <person name="Fukui M."/>
        </authorList>
    </citation>
    <scope>NUCLEOTIDE SEQUENCE [LARGE SCALE GENOMIC DNA]</scope>
    <source>
        <strain evidence="9">NAW-5</strain>
    </source>
</reference>
<keyword evidence="9" id="KW-1185">Reference proteome</keyword>
<dbReference type="GO" id="GO:0009898">
    <property type="term" value="C:cytoplasmic side of plasma membrane"/>
    <property type="evidence" value="ECO:0007669"/>
    <property type="project" value="UniProtKB-UniRule"/>
</dbReference>
<gene>
    <name evidence="5" type="primary">ftsA</name>
    <name evidence="8" type="ORF">DCCM_3562</name>
</gene>
<dbReference type="SMART" id="SM00842">
    <property type="entry name" value="FtsA"/>
    <property type="match status" value="1"/>
</dbReference>
<dbReference type="GO" id="GO:0032153">
    <property type="term" value="C:cell division site"/>
    <property type="evidence" value="ECO:0007669"/>
    <property type="project" value="UniProtKB-UniRule"/>
</dbReference>
<dbReference type="InterPro" id="IPR020823">
    <property type="entry name" value="Cell_div_FtsA"/>
</dbReference>
<dbReference type="EMBL" id="BFAV01000141">
    <property type="protein sequence ID" value="GBF34444.1"/>
    <property type="molecule type" value="Genomic_DNA"/>
</dbReference>
<dbReference type="PANTHER" id="PTHR32432">
    <property type="entry name" value="CELL DIVISION PROTEIN FTSA-RELATED"/>
    <property type="match status" value="1"/>
</dbReference>
<sequence>MAEKGKYNPAGIDVGNSSVVAAVAYATGSSIPAAVAACPTVGMRRGVITDPESLARCVADALQKAEKSAGIKVPAVRVGFTGYTVEFVPAEVKITAAGTRRVNQGDLDRLKGIAATKNIPAGKQILQVMPVDYVVDSLAGVNNPLGMKFKTLKLIARLLTVDSKLINSLTDVFNRISLKPTGFVPSTLAAAGGAMTTPEMHLGTALLDLGAVATGLTVYNYGCRLGFKLLPVGGEHISGDLAVGLRTTLEAAGGIVKRIGLEIKIAPENLEAPGINGTGTHRIDCEFAQKIIEARVAEILDMAKIAIKEIAGDTALPGGVVLTGGGAALGGLEKFAAEYLDMPVRLAGTRIPGPDGKVSEGYCCTAAVGLLQKDEFDLKPPSAEGRQRGVWKSLIEYLRTSERN</sequence>
<dbReference type="AlphaFoldDB" id="A0A2L2XEL1"/>
<dbReference type="Pfam" id="PF14450">
    <property type="entry name" value="FtsA"/>
    <property type="match status" value="1"/>
</dbReference>
<comment type="similarity">
    <text evidence="5 6">Belongs to the FtsA/MreB family.</text>
</comment>
<dbReference type="InterPro" id="IPR050696">
    <property type="entry name" value="FtsA/MreB"/>
</dbReference>
<evidence type="ECO:0000256" key="2">
    <source>
        <dbReference type="ARBA" id="ARBA00022618"/>
    </source>
</evidence>
<evidence type="ECO:0000259" key="7">
    <source>
        <dbReference type="SMART" id="SM00842"/>
    </source>
</evidence>
<organism evidence="8 9">
    <name type="scientific">Desulfocucumis palustris</name>
    <dbReference type="NCBI Taxonomy" id="1898651"/>
    <lineage>
        <taxon>Bacteria</taxon>
        <taxon>Bacillati</taxon>
        <taxon>Bacillota</taxon>
        <taxon>Clostridia</taxon>
        <taxon>Eubacteriales</taxon>
        <taxon>Desulfocucumaceae</taxon>
        <taxon>Desulfocucumis</taxon>
    </lineage>
</organism>
<dbReference type="Proteomes" id="UP000239549">
    <property type="component" value="Unassembled WGS sequence"/>
</dbReference>
<evidence type="ECO:0000256" key="6">
    <source>
        <dbReference type="PIRNR" id="PIRNR003101"/>
    </source>
</evidence>
<dbReference type="PIRSF" id="PIRSF003101">
    <property type="entry name" value="FtsA"/>
    <property type="match status" value="1"/>
</dbReference>
<comment type="subcellular location">
    <subcellularLocation>
        <location evidence="5">Cell membrane</location>
        <topology evidence="5">Peripheral membrane protein</topology>
        <orientation evidence="5">Cytoplasmic side</orientation>
    </subcellularLocation>
    <text evidence="5">Localizes to the Z ring in an FtsZ-dependent manner. Targeted to the membrane through a conserved C-terminal amphipathic helix.</text>
</comment>